<dbReference type="Proteomes" id="UP001295423">
    <property type="component" value="Unassembled WGS sequence"/>
</dbReference>
<reference evidence="2" key="1">
    <citation type="submission" date="2023-08" db="EMBL/GenBank/DDBJ databases">
        <authorList>
            <person name="Audoor S."/>
            <person name="Bilcke G."/>
        </authorList>
    </citation>
    <scope>NUCLEOTIDE SEQUENCE</scope>
</reference>
<keyword evidence="3" id="KW-1185">Reference proteome</keyword>
<feature type="compositionally biased region" description="Polar residues" evidence="1">
    <location>
        <begin position="81"/>
        <end position="94"/>
    </location>
</feature>
<accession>A0AAD2CHB5</accession>
<feature type="region of interest" description="Disordered" evidence="1">
    <location>
        <begin position="42"/>
        <end position="100"/>
    </location>
</feature>
<organism evidence="2 3">
    <name type="scientific">Cylindrotheca closterium</name>
    <dbReference type="NCBI Taxonomy" id="2856"/>
    <lineage>
        <taxon>Eukaryota</taxon>
        <taxon>Sar</taxon>
        <taxon>Stramenopiles</taxon>
        <taxon>Ochrophyta</taxon>
        <taxon>Bacillariophyta</taxon>
        <taxon>Bacillariophyceae</taxon>
        <taxon>Bacillariophycidae</taxon>
        <taxon>Bacillariales</taxon>
        <taxon>Bacillariaceae</taxon>
        <taxon>Cylindrotheca</taxon>
    </lineage>
</organism>
<sequence>MRYKAKRSEAVYLIKHFLEEPKENLSMPESFLTRGSWASFLGSIQEEEQSTQSGRSAGGNSDNAESSNLDDVHHVEHDLNNRSSGALKSANTTDKQSKGQ</sequence>
<feature type="compositionally biased region" description="Polar residues" evidence="1">
    <location>
        <begin position="50"/>
        <end position="69"/>
    </location>
</feature>
<evidence type="ECO:0000313" key="2">
    <source>
        <dbReference type="EMBL" id="CAJ1934689.1"/>
    </source>
</evidence>
<proteinExistence type="predicted"/>
<evidence type="ECO:0000313" key="3">
    <source>
        <dbReference type="Proteomes" id="UP001295423"/>
    </source>
</evidence>
<dbReference type="EMBL" id="CAKOGP040000358">
    <property type="protein sequence ID" value="CAJ1934689.1"/>
    <property type="molecule type" value="Genomic_DNA"/>
</dbReference>
<comment type="caution">
    <text evidence="2">The sequence shown here is derived from an EMBL/GenBank/DDBJ whole genome shotgun (WGS) entry which is preliminary data.</text>
</comment>
<gene>
    <name evidence="2" type="ORF">CYCCA115_LOCUS4028</name>
</gene>
<feature type="compositionally biased region" description="Basic and acidic residues" evidence="1">
    <location>
        <begin position="70"/>
        <end position="80"/>
    </location>
</feature>
<dbReference type="AlphaFoldDB" id="A0AAD2CHB5"/>
<protein>
    <submittedName>
        <fullName evidence="2">Uncharacterized protein</fullName>
    </submittedName>
</protein>
<evidence type="ECO:0000256" key="1">
    <source>
        <dbReference type="SAM" id="MobiDB-lite"/>
    </source>
</evidence>
<name>A0AAD2CHB5_9STRA</name>